<dbReference type="EMBL" id="CAJNOR010007149">
    <property type="protein sequence ID" value="CAF1611753.1"/>
    <property type="molecule type" value="Genomic_DNA"/>
</dbReference>
<dbReference type="OrthoDB" id="6409159at2759"/>
<feature type="signal peptide" evidence="2">
    <location>
        <begin position="1"/>
        <end position="20"/>
    </location>
</feature>
<dbReference type="Proteomes" id="UP000663852">
    <property type="component" value="Unassembled WGS sequence"/>
</dbReference>
<dbReference type="GO" id="GO:0008047">
    <property type="term" value="F:enzyme activator activity"/>
    <property type="evidence" value="ECO:0007669"/>
    <property type="project" value="InterPro"/>
</dbReference>
<reference evidence="5" key="1">
    <citation type="submission" date="2021-02" db="EMBL/GenBank/DDBJ databases">
        <authorList>
            <person name="Nowell W R."/>
        </authorList>
    </citation>
    <scope>NUCLEOTIDE SEQUENCE</scope>
</reference>
<sequence length="159" mass="16948">MLSTYSLVFVLFVALVIVDGQTFSNCGGASDQIKLKSLAISPYPIKVPGPATFTLDVDVSENIVNPLQTKYDLVATALGFPVKIKCENCVGSCTYDDWCKACPTCPCPVNAGNQKMVIAMNFTSSIPIGSKATVKAQIDFLSATGQTGCVLMPKIEVRK</sequence>
<dbReference type="Gene3D" id="2.70.220.10">
    <property type="entry name" value="Ganglioside GM2 activator"/>
    <property type="match status" value="1"/>
</dbReference>
<keyword evidence="6" id="KW-1185">Reference proteome</keyword>
<name>A0A816BJW3_ADIRI</name>
<feature type="chain" id="PRO_5035608925" description="MD-2-related lipid-recognition domain-containing protein" evidence="2">
    <location>
        <begin position="21"/>
        <end position="159"/>
    </location>
</feature>
<proteinExistence type="predicted"/>
<dbReference type="InterPro" id="IPR036846">
    <property type="entry name" value="GM2-AP_sf"/>
</dbReference>
<dbReference type="GO" id="GO:0009898">
    <property type="term" value="C:cytoplasmic side of plasma membrane"/>
    <property type="evidence" value="ECO:0007669"/>
    <property type="project" value="TreeGrafter"/>
</dbReference>
<organism evidence="5 6">
    <name type="scientific">Adineta ricciae</name>
    <name type="common">Rotifer</name>
    <dbReference type="NCBI Taxonomy" id="249248"/>
    <lineage>
        <taxon>Eukaryota</taxon>
        <taxon>Metazoa</taxon>
        <taxon>Spiralia</taxon>
        <taxon>Gnathifera</taxon>
        <taxon>Rotifera</taxon>
        <taxon>Eurotatoria</taxon>
        <taxon>Bdelloidea</taxon>
        <taxon>Adinetida</taxon>
        <taxon>Adinetidae</taxon>
        <taxon>Adineta</taxon>
    </lineage>
</organism>
<dbReference type="InterPro" id="IPR003172">
    <property type="entry name" value="ML_dom"/>
</dbReference>
<dbReference type="SUPFAM" id="SSF63707">
    <property type="entry name" value="Ganglioside M2 (gm2) activator"/>
    <property type="match status" value="1"/>
</dbReference>
<dbReference type="Proteomes" id="UP000663828">
    <property type="component" value="Unassembled WGS sequence"/>
</dbReference>
<dbReference type="AlphaFoldDB" id="A0A816BJW3"/>
<feature type="domain" description="MD-2-related lipid-recognition" evidence="3">
    <location>
        <begin position="22"/>
        <end position="138"/>
    </location>
</feature>
<dbReference type="Pfam" id="PF02221">
    <property type="entry name" value="E1_DerP2_DerF2"/>
    <property type="match status" value="1"/>
</dbReference>
<evidence type="ECO:0000313" key="5">
    <source>
        <dbReference type="EMBL" id="CAF1611753.1"/>
    </source>
</evidence>
<gene>
    <name evidence="4" type="ORF">EDS130_LOCUS24067</name>
    <name evidence="5" type="ORF">XAT740_LOCUS48993</name>
</gene>
<evidence type="ECO:0000313" key="6">
    <source>
        <dbReference type="Proteomes" id="UP000663828"/>
    </source>
</evidence>
<dbReference type="EMBL" id="CAJNOJ010000134">
    <property type="protein sequence ID" value="CAF1177746.1"/>
    <property type="molecule type" value="Genomic_DNA"/>
</dbReference>
<evidence type="ECO:0000256" key="2">
    <source>
        <dbReference type="SAM" id="SignalP"/>
    </source>
</evidence>
<evidence type="ECO:0000313" key="4">
    <source>
        <dbReference type="EMBL" id="CAF1177746.1"/>
    </source>
</evidence>
<evidence type="ECO:0000259" key="3">
    <source>
        <dbReference type="Pfam" id="PF02221"/>
    </source>
</evidence>
<evidence type="ECO:0000256" key="1">
    <source>
        <dbReference type="ARBA" id="ARBA00022729"/>
    </source>
</evidence>
<protein>
    <recommendedName>
        <fullName evidence="3">MD-2-related lipid-recognition domain-containing protein</fullName>
    </recommendedName>
</protein>
<dbReference type="PANTHER" id="PTHR17357:SF0">
    <property type="entry name" value="GANGLIOSIDE GM2 ACTIVATOR"/>
    <property type="match status" value="1"/>
</dbReference>
<dbReference type="InterPro" id="IPR028996">
    <property type="entry name" value="GM2-AP"/>
</dbReference>
<comment type="caution">
    <text evidence="5">The sequence shown here is derived from an EMBL/GenBank/DDBJ whole genome shotgun (WGS) entry which is preliminary data.</text>
</comment>
<accession>A0A816BJW3</accession>
<dbReference type="PANTHER" id="PTHR17357">
    <property type="entry name" value="GM2 GANGLIOSIDE ACTIVATOR PROTEIN"/>
    <property type="match status" value="1"/>
</dbReference>
<dbReference type="GO" id="GO:0006689">
    <property type="term" value="P:ganglioside catabolic process"/>
    <property type="evidence" value="ECO:0007669"/>
    <property type="project" value="InterPro"/>
</dbReference>
<keyword evidence="1 2" id="KW-0732">Signal</keyword>
<dbReference type="GO" id="GO:0005319">
    <property type="term" value="F:lipid transporter activity"/>
    <property type="evidence" value="ECO:0007669"/>
    <property type="project" value="TreeGrafter"/>
</dbReference>